<dbReference type="InterPro" id="IPR001611">
    <property type="entry name" value="Leu-rich_rpt"/>
</dbReference>
<dbReference type="EMBL" id="CP144700">
    <property type="protein sequence ID" value="WVZ25918.1"/>
    <property type="molecule type" value="Genomic_DNA"/>
</dbReference>
<dbReference type="InterPro" id="IPR052422">
    <property type="entry name" value="Auxin_Ser/Thr_Kinase"/>
</dbReference>
<evidence type="ECO:0000256" key="7">
    <source>
        <dbReference type="ARBA" id="ARBA00023136"/>
    </source>
</evidence>
<protein>
    <submittedName>
        <fullName evidence="10">Uncharacterized protein</fullName>
    </submittedName>
</protein>
<dbReference type="InterPro" id="IPR032675">
    <property type="entry name" value="LRR_dom_sf"/>
</dbReference>
<evidence type="ECO:0000313" key="11">
    <source>
        <dbReference type="Proteomes" id="UP001374535"/>
    </source>
</evidence>
<evidence type="ECO:0000256" key="5">
    <source>
        <dbReference type="ARBA" id="ARBA00022737"/>
    </source>
</evidence>
<dbReference type="PANTHER" id="PTHR47986:SF27">
    <property type="entry name" value="LRR RECEPTOR-LIKE KINASE"/>
    <property type="match status" value="1"/>
</dbReference>
<keyword evidence="7" id="KW-0472">Membrane</keyword>
<evidence type="ECO:0000256" key="2">
    <source>
        <dbReference type="ARBA" id="ARBA00022614"/>
    </source>
</evidence>
<evidence type="ECO:0000313" key="10">
    <source>
        <dbReference type="EMBL" id="WVZ25918.1"/>
    </source>
</evidence>
<gene>
    <name evidence="10" type="ORF">V8G54_004462</name>
</gene>
<dbReference type="SUPFAM" id="SSF52058">
    <property type="entry name" value="L domain-like"/>
    <property type="match status" value="1"/>
</dbReference>
<keyword evidence="9" id="KW-0325">Glycoprotein</keyword>
<keyword evidence="6" id="KW-1133">Transmembrane helix</keyword>
<organism evidence="10 11">
    <name type="scientific">Vigna mungo</name>
    <name type="common">Black gram</name>
    <name type="synonym">Phaseolus mungo</name>
    <dbReference type="NCBI Taxonomy" id="3915"/>
    <lineage>
        <taxon>Eukaryota</taxon>
        <taxon>Viridiplantae</taxon>
        <taxon>Streptophyta</taxon>
        <taxon>Embryophyta</taxon>
        <taxon>Tracheophyta</taxon>
        <taxon>Spermatophyta</taxon>
        <taxon>Magnoliopsida</taxon>
        <taxon>eudicotyledons</taxon>
        <taxon>Gunneridae</taxon>
        <taxon>Pentapetalae</taxon>
        <taxon>rosids</taxon>
        <taxon>fabids</taxon>
        <taxon>Fabales</taxon>
        <taxon>Fabaceae</taxon>
        <taxon>Papilionoideae</taxon>
        <taxon>50 kb inversion clade</taxon>
        <taxon>NPAAA clade</taxon>
        <taxon>indigoferoid/millettioid clade</taxon>
        <taxon>Phaseoleae</taxon>
        <taxon>Vigna</taxon>
    </lineage>
</organism>
<keyword evidence="5" id="KW-0677">Repeat</keyword>
<proteinExistence type="predicted"/>
<dbReference type="Gene3D" id="3.80.10.10">
    <property type="entry name" value="Ribonuclease Inhibitor"/>
    <property type="match status" value="1"/>
</dbReference>
<evidence type="ECO:0000256" key="4">
    <source>
        <dbReference type="ARBA" id="ARBA00022729"/>
    </source>
</evidence>
<dbReference type="AlphaFoldDB" id="A0AAQ3PCM3"/>
<reference evidence="10 11" key="1">
    <citation type="journal article" date="2023" name="Life. Sci Alliance">
        <title>Evolutionary insights into 3D genome organization and epigenetic landscape of Vigna mungo.</title>
        <authorList>
            <person name="Junaid A."/>
            <person name="Singh B."/>
            <person name="Bhatia S."/>
        </authorList>
    </citation>
    <scope>NUCLEOTIDE SEQUENCE [LARGE SCALE GENOMIC DNA]</scope>
    <source>
        <strain evidence="10">Urdbean</strain>
    </source>
</reference>
<name>A0AAQ3PCM3_VIGMU</name>
<keyword evidence="2" id="KW-0433">Leucine-rich repeat</keyword>
<evidence type="ECO:0000256" key="1">
    <source>
        <dbReference type="ARBA" id="ARBA00004167"/>
    </source>
</evidence>
<dbReference type="PANTHER" id="PTHR47986">
    <property type="entry name" value="OSJNBA0070M12.3 PROTEIN"/>
    <property type="match status" value="1"/>
</dbReference>
<keyword evidence="4" id="KW-0732">Signal</keyword>
<comment type="subcellular location">
    <subcellularLocation>
        <location evidence="1">Membrane</location>
        <topology evidence="1">Single-pass membrane protein</topology>
    </subcellularLocation>
</comment>
<evidence type="ECO:0000256" key="8">
    <source>
        <dbReference type="ARBA" id="ARBA00023170"/>
    </source>
</evidence>
<dbReference type="Proteomes" id="UP001374535">
    <property type="component" value="Chromosome 1"/>
</dbReference>
<keyword evidence="3" id="KW-0812">Transmembrane</keyword>
<evidence type="ECO:0000256" key="9">
    <source>
        <dbReference type="ARBA" id="ARBA00023180"/>
    </source>
</evidence>
<dbReference type="GO" id="GO:0016020">
    <property type="term" value="C:membrane"/>
    <property type="evidence" value="ECO:0007669"/>
    <property type="project" value="UniProtKB-SubCell"/>
</dbReference>
<keyword evidence="8" id="KW-0675">Receptor</keyword>
<evidence type="ECO:0000256" key="3">
    <source>
        <dbReference type="ARBA" id="ARBA00022692"/>
    </source>
</evidence>
<evidence type="ECO:0000256" key="6">
    <source>
        <dbReference type="ARBA" id="ARBA00022989"/>
    </source>
</evidence>
<accession>A0AAQ3PCM3</accession>
<dbReference type="Pfam" id="PF00560">
    <property type="entry name" value="LRR_1"/>
    <property type="match status" value="2"/>
</dbReference>
<sequence>MSSLQEVTIDNNPFSQWNIPDSLKDCVALQTFSAQSAGLTGTIPDFFGRDGPFAGLVFLDLSDNFLEGGLPASLSGSSIENLLQIWANGNSFTGPIPDLSHHDQLYDVNLRDNQLTGVVPPSLVALPSLKFVNLTNNLLQGSPPVFKDGVAVDNNVDKGRNQYCTNMFPTIIYTAKCHHFVKVWMLNMKGILTLERMNKLIQFMQVK</sequence>
<keyword evidence="11" id="KW-1185">Reference proteome</keyword>